<sequence length="81" mass="7986">CPQSSSSSSSASWSPLMWGAGAQETLPSHSLAAGRVQRGTPIRGAHGALGGCCTLVPIPRGARGDSAPSRGAWTAACGPPS</sequence>
<organism evidence="2">
    <name type="scientific">Tetraselmis sp. GSL018</name>
    <dbReference type="NCBI Taxonomy" id="582737"/>
    <lineage>
        <taxon>Eukaryota</taxon>
        <taxon>Viridiplantae</taxon>
        <taxon>Chlorophyta</taxon>
        <taxon>core chlorophytes</taxon>
        <taxon>Chlorodendrophyceae</taxon>
        <taxon>Chlorodendrales</taxon>
        <taxon>Chlorodendraceae</taxon>
        <taxon>Tetraselmis</taxon>
    </lineage>
</organism>
<feature type="region of interest" description="Disordered" evidence="1">
    <location>
        <begin position="61"/>
        <end position="81"/>
    </location>
</feature>
<dbReference type="EMBL" id="GBEZ01020010">
    <property type="protein sequence ID" value="JAC66620.1"/>
    <property type="molecule type" value="Transcribed_RNA"/>
</dbReference>
<evidence type="ECO:0000256" key="1">
    <source>
        <dbReference type="SAM" id="MobiDB-lite"/>
    </source>
</evidence>
<accession>A0A061R7K7</accession>
<evidence type="ECO:0000313" key="2">
    <source>
        <dbReference type="EMBL" id="JAC66620.1"/>
    </source>
</evidence>
<feature type="non-terminal residue" evidence="2">
    <location>
        <position position="1"/>
    </location>
</feature>
<reference evidence="2" key="1">
    <citation type="submission" date="2014-05" db="EMBL/GenBank/DDBJ databases">
        <title>The transcriptome of the halophilic microalga Tetraselmis sp. GSL018 isolated from the Great Salt Lake, Utah.</title>
        <authorList>
            <person name="Jinkerson R.E."/>
            <person name="D'Adamo S."/>
            <person name="Posewitz M.C."/>
        </authorList>
    </citation>
    <scope>NUCLEOTIDE SEQUENCE</scope>
    <source>
        <strain evidence="2">GSL018</strain>
    </source>
</reference>
<dbReference type="AlphaFoldDB" id="A0A061R7K7"/>
<protein>
    <submittedName>
        <fullName evidence="2">Uncharacterized protein</fullName>
    </submittedName>
</protein>
<proteinExistence type="predicted"/>
<name>A0A061R7K7_9CHLO</name>
<gene>
    <name evidence="2" type="ORF">TSPGSL018_13203</name>
</gene>